<dbReference type="GO" id="GO:0008889">
    <property type="term" value="F:glycerophosphodiester phosphodiesterase activity"/>
    <property type="evidence" value="ECO:0007669"/>
    <property type="project" value="UniProtKB-EC"/>
</dbReference>
<keyword evidence="2" id="KW-0378">Hydrolase</keyword>
<gene>
    <name evidence="2" type="ORF">GGQ92_000493</name>
</gene>
<sequence>MKTLIYAHRGASKYAPENTMPAFNLAYEQKADGIETDVQLTKDNVPVLIHDEMVNRTTNGKGFVHDYTYEQLRELDAGLSFHYRFIGTRIPTLDDLLKWNQKKRLRLNIELKNSKLSSNSLEEIVIKKIKAFNMENLCIISTFSMNSIKNLCELNSPIPYAFLTSKNIPGFIEKSKELRASGIHIRYRLLNRRLFRSAKNNNLYIAVYTLNHPVTLTRAFQFPCDAVITDVPDIAVRYRNRVQQED</sequence>
<dbReference type="SUPFAM" id="SSF51695">
    <property type="entry name" value="PLC-like phosphodiesterases"/>
    <property type="match status" value="1"/>
</dbReference>
<reference evidence="2 3" key="1">
    <citation type="submission" date="2020-08" db="EMBL/GenBank/DDBJ databases">
        <title>Genomic Encyclopedia of Type Strains, Phase IV (KMG-IV): sequencing the most valuable type-strain genomes for metagenomic binning, comparative biology and taxonomic classification.</title>
        <authorList>
            <person name="Goeker M."/>
        </authorList>
    </citation>
    <scope>NUCLEOTIDE SEQUENCE [LARGE SCALE GENOMIC DNA]</scope>
    <source>
        <strain evidence="2 3">DSM 11805</strain>
    </source>
</reference>
<dbReference type="InterPro" id="IPR030395">
    <property type="entry name" value="GP_PDE_dom"/>
</dbReference>
<dbReference type="GO" id="GO:0006629">
    <property type="term" value="P:lipid metabolic process"/>
    <property type="evidence" value="ECO:0007669"/>
    <property type="project" value="InterPro"/>
</dbReference>
<dbReference type="InterPro" id="IPR017946">
    <property type="entry name" value="PLC-like_Pdiesterase_TIM-brl"/>
</dbReference>
<dbReference type="EC" id="3.1.4.46" evidence="2"/>
<accession>A0A841RJR2</accession>
<dbReference type="PANTHER" id="PTHR46211:SF1">
    <property type="entry name" value="GLYCEROPHOSPHODIESTER PHOSPHODIESTERASE, CYTOPLASMIC"/>
    <property type="match status" value="1"/>
</dbReference>
<evidence type="ECO:0000259" key="1">
    <source>
        <dbReference type="PROSITE" id="PS51704"/>
    </source>
</evidence>
<feature type="domain" description="GP-PDE" evidence="1">
    <location>
        <begin position="3"/>
        <end position="239"/>
    </location>
</feature>
<evidence type="ECO:0000313" key="3">
    <source>
        <dbReference type="Proteomes" id="UP000572212"/>
    </source>
</evidence>
<dbReference type="Pfam" id="PF03009">
    <property type="entry name" value="GDPD"/>
    <property type="match status" value="1"/>
</dbReference>
<protein>
    <submittedName>
        <fullName evidence="2">Glycerophosphoryl diester phosphodiesterase</fullName>
        <ecNumber evidence="2">3.1.4.46</ecNumber>
    </submittedName>
</protein>
<dbReference type="PROSITE" id="PS51704">
    <property type="entry name" value="GP_PDE"/>
    <property type="match status" value="1"/>
</dbReference>
<dbReference type="Proteomes" id="UP000572212">
    <property type="component" value="Unassembled WGS sequence"/>
</dbReference>
<dbReference type="RefSeq" id="WP_184244213.1">
    <property type="nucleotide sequence ID" value="NZ_BAAACU010000022.1"/>
</dbReference>
<dbReference type="AlphaFoldDB" id="A0A841RJR2"/>
<keyword evidence="3" id="KW-1185">Reference proteome</keyword>
<organism evidence="2 3">
    <name type="scientific">Gracilibacillus halotolerans</name>
    <dbReference type="NCBI Taxonomy" id="74386"/>
    <lineage>
        <taxon>Bacteria</taxon>
        <taxon>Bacillati</taxon>
        <taxon>Bacillota</taxon>
        <taxon>Bacilli</taxon>
        <taxon>Bacillales</taxon>
        <taxon>Bacillaceae</taxon>
        <taxon>Gracilibacillus</taxon>
    </lineage>
</organism>
<evidence type="ECO:0000313" key="2">
    <source>
        <dbReference type="EMBL" id="MBB6511726.1"/>
    </source>
</evidence>
<dbReference type="EMBL" id="JACHON010000001">
    <property type="protein sequence ID" value="MBB6511726.1"/>
    <property type="molecule type" value="Genomic_DNA"/>
</dbReference>
<proteinExistence type="predicted"/>
<dbReference type="PANTHER" id="PTHR46211">
    <property type="entry name" value="GLYCEROPHOSPHORYL DIESTER PHOSPHODIESTERASE"/>
    <property type="match status" value="1"/>
</dbReference>
<name>A0A841RJR2_9BACI</name>
<dbReference type="Gene3D" id="3.20.20.190">
    <property type="entry name" value="Phosphatidylinositol (PI) phosphodiesterase"/>
    <property type="match status" value="1"/>
</dbReference>
<comment type="caution">
    <text evidence="2">The sequence shown here is derived from an EMBL/GenBank/DDBJ whole genome shotgun (WGS) entry which is preliminary data.</text>
</comment>